<evidence type="ECO:0000313" key="4">
    <source>
        <dbReference type="EMBL" id="ODP37969.1"/>
    </source>
</evidence>
<dbReference type="InterPro" id="IPR050832">
    <property type="entry name" value="Bact_Acetyltransf"/>
</dbReference>
<dbReference type="AlphaFoldDB" id="A0A1E3LW61"/>
<dbReference type="GO" id="GO:0008080">
    <property type="term" value="F:N-acetyltransferase activity"/>
    <property type="evidence" value="ECO:0007669"/>
    <property type="project" value="InterPro"/>
</dbReference>
<protein>
    <submittedName>
        <fullName evidence="4">Ribosomal-protein-alanine N-acetyltransferase</fullName>
    </submittedName>
</protein>
<dbReference type="CDD" id="cd04301">
    <property type="entry name" value="NAT_SF"/>
    <property type="match status" value="1"/>
</dbReference>
<gene>
    <name evidence="4" type="ORF">BFL28_16395</name>
</gene>
<dbReference type="PROSITE" id="PS51186">
    <property type="entry name" value="GNAT"/>
    <property type="match status" value="1"/>
</dbReference>
<dbReference type="Proteomes" id="UP000094487">
    <property type="component" value="Unassembled WGS sequence"/>
</dbReference>
<sequence>MTADYPIEIVHGGPADLATVNALMREAFDPSFGEAWTPSQCLGMIALPGVWFSIAWLDAKPAGFALARTVADEAELLLIGIAPAMRRHGVGTALLRSVIADAQERGAVTVHLEVRANNDAVQLYRRQGFEKIGERRDYYRGKDGRLFDAHTFFRTIG</sequence>
<keyword evidence="5" id="KW-1185">Reference proteome</keyword>
<evidence type="ECO:0000256" key="1">
    <source>
        <dbReference type="ARBA" id="ARBA00022679"/>
    </source>
</evidence>
<dbReference type="SUPFAM" id="SSF55729">
    <property type="entry name" value="Acyl-CoA N-acyltransferases (Nat)"/>
    <property type="match status" value="1"/>
</dbReference>
<dbReference type="PANTHER" id="PTHR43877">
    <property type="entry name" value="AMINOALKYLPHOSPHONATE N-ACETYLTRANSFERASE-RELATED-RELATED"/>
    <property type="match status" value="1"/>
</dbReference>
<dbReference type="Pfam" id="PF00583">
    <property type="entry name" value="Acetyltransf_1"/>
    <property type="match status" value="1"/>
</dbReference>
<organism evidence="4 5">
    <name type="scientific">Sphingomonas turrisvirgatae</name>
    <dbReference type="NCBI Taxonomy" id="1888892"/>
    <lineage>
        <taxon>Bacteria</taxon>
        <taxon>Pseudomonadati</taxon>
        <taxon>Pseudomonadota</taxon>
        <taxon>Alphaproteobacteria</taxon>
        <taxon>Sphingomonadales</taxon>
        <taxon>Sphingomonadaceae</taxon>
        <taxon>Sphingomonas</taxon>
    </lineage>
</organism>
<dbReference type="RefSeq" id="WP_069320316.1">
    <property type="nucleotide sequence ID" value="NZ_MDDS01000022.1"/>
</dbReference>
<reference evidence="4 5" key="1">
    <citation type="submission" date="2016-08" db="EMBL/GenBank/DDBJ databases">
        <title>Draft genome of the agarase producing Sphingomonas sp. MCT13.</title>
        <authorList>
            <person name="D'Andrea M.M."/>
            <person name="Rossolini G.M."/>
            <person name="Thaller M.C."/>
        </authorList>
    </citation>
    <scope>NUCLEOTIDE SEQUENCE [LARGE SCALE GENOMIC DNA]</scope>
    <source>
        <strain evidence="4 5">MCT13</strain>
    </source>
</reference>
<evidence type="ECO:0000313" key="5">
    <source>
        <dbReference type="Proteomes" id="UP000094487"/>
    </source>
</evidence>
<evidence type="ECO:0000259" key="3">
    <source>
        <dbReference type="PROSITE" id="PS51186"/>
    </source>
</evidence>
<proteinExistence type="predicted"/>
<evidence type="ECO:0000256" key="2">
    <source>
        <dbReference type="ARBA" id="ARBA00023315"/>
    </source>
</evidence>
<dbReference type="InterPro" id="IPR016181">
    <property type="entry name" value="Acyl_CoA_acyltransferase"/>
</dbReference>
<keyword evidence="2" id="KW-0012">Acyltransferase</keyword>
<dbReference type="InterPro" id="IPR006464">
    <property type="entry name" value="AcTrfase_RimI/Ard1"/>
</dbReference>
<name>A0A1E3LW61_9SPHN</name>
<dbReference type="OrthoDB" id="9804026at2"/>
<dbReference type="Gene3D" id="3.40.630.30">
    <property type="match status" value="1"/>
</dbReference>
<dbReference type="STRING" id="1888892.BFL28_16395"/>
<accession>A0A1E3LW61</accession>
<comment type="caution">
    <text evidence="4">The sequence shown here is derived from an EMBL/GenBank/DDBJ whole genome shotgun (WGS) entry which is preliminary data.</text>
</comment>
<keyword evidence="1 4" id="KW-0808">Transferase</keyword>
<dbReference type="InterPro" id="IPR000182">
    <property type="entry name" value="GNAT_dom"/>
</dbReference>
<dbReference type="EMBL" id="MDDS01000022">
    <property type="protein sequence ID" value="ODP37969.1"/>
    <property type="molecule type" value="Genomic_DNA"/>
</dbReference>
<dbReference type="NCBIfam" id="TIGR01575">
    <property type="entry name" value="rimI"/>
    <property type="match status" value="1"/>
</dbReference>
<feature type="domain" description="N-acetyltransferase" evidence="3">
    <location>
        <begin position="7"/>
        <end position="148"/>
    </location>
</feature>